<evidence type="ECO:0000259" key="6">
    <source>
        <dbReference type="SMART" id="SM00244"/>
    </source>
</evidence>
<comment type="similarity">
    <text evidence="2">Belongs to the band 7/mec-2 family. HflC subfamily.</text>
</comment>
<feature type="domain" description="Band 7" evidence="6">
    <location>
        <begin position="2"/>
        <end position="157"/>
    </location>
</feature>
<evidence type="ECO:0000256" key="5">
    <source>
        <dbReference type="ARBA" id="ARBA00023136"/>
    </source>
</evidence>
<dbReference type="PANTHER" id="PTHR42911">
    <property type="entry name" value="MODULATOR OF FTSH PROTEASE HFLC"/>
    <property type="match status" value="1"/>
</dbReference>
<dbReference type="InterPro" id="IPR010200">
    <property type="entry name" value="HflC"/>
</dbReference>
<evidence type="ECO:0000256" key="4">
    <source>
        <dbReference type="ARBA" id="ARBA00022989"/>
    </source>
</evidence>
<dbReference type="Gene3D" id="3.30.479.30">
    <property type="entry name" value="Band 7 domain"/>
    <property type="match status" value="1"/>
</dbReference>
<evidence type="ECO:0000313" key="7">
    <source>
        <dbReference type="EMBL" id="SVA98903.1"/>
    </source>
</evidence>
<dbReference type="GO" id="GO:0016020">
    <property type="term" value="C:membrane"/>
    <property type="evidence" value="ECO:0007669"/>
    <property type="project" value="UniProtKB-SubCell"/>
</dbReference>
<sequence>MFIVDETNTAIVTRFGEPIKTSTNPGLNFKLPFIDQVRKFEKRLLIFDAPPDSLLTSDKKRLVIDIYARGKIVDPLLFFKTTRNETLAASRAIDIISSELRREIASDLQVEIIKTNREQIMNKVKLQSNPKIREFGIELIDVRIKRADFPAEIAESI</sequence>
<feature type="non-terminal residue" evidence="7">
    <location>
        <position position="157"/>
    </location>
</feature>
<name>A0A382AD67_9ZZZZ</name>
<dbReference type="SMART" id="SM00244">
    <property type="entry name" value="PHB"/>
    <property type="match status" value="1"/>
</dbReference>
<dbReference type="InterPro" id="IPR036013">
    <property type="entry name" value="Band_7/SPFH_dom_sf"/>
</dbReference>
<keyword evidence="5" id="KW-0472">Membrane</keyword>
<dbReference type="AlphaFoldDB" id="A0A382AD67"/>
<evidence type="ECO:0000256" key="3">
    <source>
        <dbReference type="ARBA" id="ARBA00022692"/>
    </source>
</evidence>
<proteinExistence type="inferred from homology"/>
<dbReference type="CDD" id="cd03405">
    <property type="entry name" value="SPFH_HflC"/>
    <property type="match status" value="1"/>
</dbReference>
<protein>
    <recommendedName>
        <fullName evidence="6">Band 7 domain-containing protein</fullName>
    </recommendedName>
</protein>
<keyword evidence="3" id="KW-0812">Transmembrane</keyword>
<gene>
    <name evidence="7" type="ORF">METZ01_LOCUS151757</name>
</gene>
<dbReference type="PANTHER" id="PTHR42911:SF1">
    <property type="entry name" value="MODULATOR OF FTSH PROTEASE HFLC"/>
    <property type="match status" value="1"/>
</dbReference>
<dbReference type="SUPFAM" id="SSF117892">
    <property type="entry name" value="Band 7/SPFH domain"/>
    <property type="match status" value="1"/>
</dbReference>
<dbReference type="EMBL" id="UINC01024711">
    <property type="protein sequence ID" value="SVA98903.1"/>
    <property type="molecule type" value="Genomic_DNA"/>
</dbReference>
<organism evidence="7">
    <name type="scientific">marine metagenome</name>
    <dbReference type="NCBI Taxonomy" id="408172"/>
    <lineage>
        <taxon>unclassified sequences</taxon>
        <taxon>metagenomes</taxon>
        <taxon>ecological metagenomes</taxon>
    </lineage>
</organism>
<evidence type="ECO:0000256" key="2">
    <source>
        <dbReference type="ARBA" id="ARBA00007862"/>
    </source>
</evidence>
<comment type="subcellular location">
    <subcellularLocation>
        <location evidence="1">Membrane</location>
    </subcellularLocation>
</comment>
<reference evidence="7" key="1">
    <citation type="submission" date="2018-05" db="EMBL/GenBank/DDBJ databases">
        <authorList>
            <person name="Lanie J.A."/>
            <person name="Ng W.-L."/>
            <person name="Kazmierczak K.M."/>
            <person name="Andrzejewski T.M."/>
            <person name="Davidsen T.M."/>
            <person name="Wayne K.J."/>
            <person name="Tettelin H."/>
            <person name="Glass J.I."/>
            <person name="Rusch D."/>
            <person name="Podicherti R."/>
            <person name="Tsui H.-C.T."/>
            <person name="Winkler M.E."/>
        </authorList>
    </citation>
    <scope>NUCLEOTIDE SEQUENCE</scope>
</reference>
<dbReference type="Pfam" id="PF01145">
    <property type="entry name" value="Band_7"/>
    <property type="match status" value="1"/>
</dbReference>
<evidence type="ECO:0000256" key="1">
    <source>
        <dbReference type="ARBA" id="ARBA00004370"/>
    </source>
</evidence>
<keyword evidence="4" id="KW-1133">Transmembrane helix</keyword>
<dbReference type="InterPro" id="IPR001107">
    <property type="entry name" value="Band_7"/>
</dbReference>
<accession>A0A382AD67</accession>